<feature type="transmembrane region" description="Helical" evidence="9">
    <location>
        <begin position="386"/>
        <end position="409"/>
    </location>
</feature>
<feature type="transmembrane region" description="Helical" evidence="9">
    <location>
        <begin position="156"/>
        <end position="181"/>
    </location>
</feature>
<feature type="region of interest" description="Disordered" evidence="8">
    <location>
        <begin position="190"/>
        <end position="222"/>
    </location>
</feature>
<feature type="region of interest" description="Disordered" evidence="8">
    <location>
        <begin position="1"/>
        <end position="93"/>
    </location>
</feature>
<dbReference type="InterPro" id="IPR050186">
    <property type="entry name" value="TPT_transporter"/>
</dbReference>
<evidence type="ECO:0000256" key="9">
    <source>
        <dbReference type="SAM" id="Phobius"/>
    </source>
</evidence>
<evidence type="ECO:0000259" key="10">
    <source>
        <dbReference type="Pfam" id="PF03151"/>
    </source>
</evidence>
<dbReference type="RefSeq" id="XP_069233450.1">
    <property type="nucleotide sequence ID" value="XM_069369236.1"/>
</dbReference>
<feature type="transmembrane region" description="Helical" evidence="9">
    <location>
        <begin position="444"/>
        <end position="462"/>
    </location>
</feature>
<name>A0AB34L3G7_9PEZI</name>
<accession>A0AB34L3G7</accession>
<evidence type="ECO:0000313" key="11">
    <source>
        <dbReference type="EMBL" id="KAL1590345.1"/>
    </source>
</evidence>
<evidence type="ECO:0000256" key="6">
    <source>
        <dbReference type="ARBA" id="ARBA00022989"/>
    </source>
</evidence>
<feature type="compositionally biased region" description="Acidic residues" evidence="8">
    <location>
        <begin position="65"/>
        <end position="77"/>
    </location>
</feature>
<evidence type="ECO:0000313" key="12">
    <source>
        <dbReference type="Proteomes" id="UP000803884"/>
    </source>
</evidence>
<comment type="subunit">
    <text evidence="4">Homooligomer.</text>
</comment>
<feature type="transmembrane region" description="Helical" evidence="9">
    <location>
        <begin position="311"/>
        <end position="336"/>
    </location>
</feature>
<feature type="transmembrane region" description="Helical" evidence="9">
    <location>
        <begin position="416"/>
        <end position="438"/>
    </location>
</feature>
<feature type="transmembrane region" description="Helical" evidence="9">
    <location>
        <begin position="229"/>
        <end position="249"/>
    </location>
</feature>
<gene>
    <name evidence="11" type="ORF">WHR41_00630</name>
</gene>
<feature type="region of interest" description="Disordered" evidence="8">
    <location>
        <begin position="481"/>
        <end position="548"/>
    </location>
</feature>
<evidence type="ECO:0000256" key="1">
    <source>
        <dbReference type="ARBA" id="ARBA00003420"/>
    </source>
</evidence>
<feature type="domain" description="Sugar phosphate transporter" evidence="10">
    <location>
        <begin position="128"/>
        <end position="460"/>
    </location>
</feature>
<evidence type="ECO:0000256" key="5">
    <source>
        <dbReference type="ARBA" id="ARBA00022692"/>
    </source>
</evidence>
<feature type="transmembrane region" description="Helical" evidence="9">
    <location>
        <begin position="255"/>
        <end position="279"/>
    </location>
</feature>
<keyword evidence="5 9" id="KW-0812">Transmembrane</keyword>
<keyword evidence="6 9" id="KW-1133">Transmembrane helix</keyword>
<sequence length="548" mass="59871">MAEDPTHRRRSSSIVQAAGSKHVKHGYRHSSLASNAAMEPKAGVIHEDSDQGPSSSDVEMNDMRSDEDDELTDDEETGLTHAERKKRRRRKRRSTLLDARVAGVPGDTTKTEEQLAKATLLRTYAINAVLIGLWYTFSISISVYNKWMFSEDNLDFHFPLFTTSLHMVVQFACASAVLFFLPQFRPSHGSHDPHAQGYSQVEGSEENADRPGRPSNPPPENKGPLMSRWFYLTRIGPCGTATALDIGLGNFSLRFISLTFFTMCKSSVLAFVLLFAFLFRLEKPSWRLGLIILLMSAGVVMMVAGETAFNALGFILVMTASFCSGFRWSLTQILLLRNPATSNPFSSIFFLTPVMFLALFVLALPIEGTADVIEGIRLLAETKGAVLGVLIMLFPGALAFLMVAAEFALLKRTSVVTLSVCGIFKEVLTISAAGAVFGDELSPINVSGLVVTIASIAAYNYLKYTKMRMEAEKQAHAMLEESDEAGKAEDGLSDDEAGAVEPKRKRRTSALMRNSLSVATGDLAPPLQHGGGGQSSSHSPTKRPENLE</sequence>
<keyword evidence="12" id="KW-1185">Reference proteome</keyword>
<feature type="transmembrane region" description="Helical" evidence="9">
    <location>
        <begin position="348"/>
        <end position="366"/>
    </location>
</feature>
<evidence type="ECO:0000256" key="2">
    <source>
        <dbReference type="ARBA" id="ARBA00004477"/>
    </source>
</evidence>
<feature type="compositionally biased region" description="Basic residues" evidence="8">
    <location>
        <begin position="83"/>
        <end position="93"/>
    </location>
</feature>
<comment type="subcellular location">
    <subcellularLocation>
        <location evidence="2">Endoplasmic reticulum membrane</location>
        <topology evidence="2">Multi-pass membrane protein</topology>
    </subcellularLocation>
</comment>
<comment type="function">
    <text evidence="1">Involved in the import of GDP-mannose from the cytoplasm into the Golgi lumen.</text>
</comment>
<keyword evidence="7 9" id="KW-0472">Membrane</keyword>
<organism evidence="11 12">
    <name type="scientific">Cladosporium halotolerans</name>
    <dbReference type="NCBI Taxonomy" id="1052096"/>
    <lineage>
        <taxon>Eukaryota</taxon>
        <taxon>Fungi</taxon>
        <taxon>Dikarya</taxon>
        <taxon>Ascomycota</taxon>
        <taxon>Pezizomycotina</taxon>
        <taxon>Dothideomycetes</taxon>
        <taxon>Dothideomycetidae</taxon>
        <taxon>Cladosporiales</taxon>
        <taxon>Cladosporiaceae</taxon>
        <taxon>Cladosporium</taxon>
    </lineage>
</organism>
<reference evidence="11 12" key="1">
    <citation type="journal article" date="2020" name="Microbiol. Resour. Announc.">
        <title>Draft Genome Sequence of a Cladosporium Species Isolated from the Mesophotic Ascidian Didemnum maculosum.</title>
        <authorList>
            <person name="Gioti A."/>
            <person name="Siaperas R."/>
            <person name="Nikolaivits E."/>
            <person name="Le Goff G."/>
            <person name="Ouazzani J."/>
            <person name="Kotoulas G."/>
            <person name="Topakas E."/>
        </authorList>
    </citation>
    <scope>NUCLEOTIDE SEQUENCE [LARGE SCALE GENOMIC DNA]</scope>
    <source>
        <strain evidence="11 12">TM138-S3</strain>
    </source>
</reference>
<evidence type="ECO:0000256" key="7">
    <source>
        <dbReference type="ARBA" id="ARBA00023136"/>
    </source>
</evidence>
<proteinExistence type="inferred from homology"/>
<dbReference type="GeneID" id="96002074"/>
<dbReference type="PANTHER" id="PTHR11132">
    <property type="entry name" value="SOLUTE CARRIER FAMILY 35"/>
    <property type="match status" value="1"/>
</dbReference>
<evidence type="ECO:0000256" key="4">
    <source>
        <dbReference type="ARBA" id="ARBA00011182"/>
    </source>
</evidence>
<dbReference type="GO" id="GO:0005789">
    <property type="term" value="C:endoplasmic reticulum membrane"/>
    <property type="evidence" value="ECO:0007669"/>
    <property type="project" value="UniProtKB-SubCell"/>
</dbReference>
<comment type="similarity">
    <text evidence="3">Belongs to the TPT transporter family. SLC35D subfamily.</text>
</comment>
<feature type="transmembrane region" description="Helical" evidence="9">
    <location>
        <begin position="286"/>
        <end position="305"/>
    </location>
</feature>
<dbReference type="InterPro" id="IPR004853">
    <property type="entry name" value="Sugar_P_trans_dom"/>
</dbReference>
<evidence type="ECO:0000256" key="8">
    <source>
        <dbReference type="SAM" id="MobiDB-lite"/>
    </source>
</evidence>
<dbReference type="EMBL" id="JAAQHG020000002">
    <property type="protein sequence ID" value="KAL1590345.1"/>
    <property type="molecule type" value="Genomic_DNA"/>
</dbReference>
<dbReference type="AlphaFoldDB" id="A0AB34L3G7"/>
<comment type="caution">
    <text evidence="11">The sequence shown here is derived from an EMBL/GenBank/DDBJ whole genome shotgun (WGS) entry which is preliminary data.</text>
</comment>
<dbReference type="Pfam" id="PF03151">
    <property type="entry name" value="TPT"/>
    <property type="match status" value="1"/>
</dbReference>
<feature type="compositionally biased region" description="Basic and acidic residues" evidence="8">
    <location>
        <begin position="481"/>
        <end position="490"/>
    </location>
</feature>
<evidence type="ECO:0000256" key="3">
    <source>
        <dbReference type="ARBA" id="ARBA00010425"/>
    </source>
</evidence>
<feature type="transmembrane region" description="Helical" evidence="9">
    <location>
        <begin position="124"/>
        <end position="144"/>
    </location>
</feature>
<protein>
    <recommendedName>
        <fullName evidence="10">Sugar phosphate transporter domain-containing protein</fullName>
    </recommendedName>
</protein>
<dbReference type="Proteomes" id="UP000803884">
    <property type="component" value="Unassembled WGS sequence"/>
</dbReference>